<name>A0A0K9NSV4_ZOSMR</name>
<reference evidence="2" key="1">
    <citation type="journal article" date="2016" name="Nature">
        <title>The genome of the seagrass Zostera marina reveals angiosperm adaptation to the sea.</title>
        <authorList>
            <person name="Olsen J.L."/>
            <person name="Rouze P."/>
            <person name="Verhelst B."/>
            <person name="Lin Y.-C."/>
            <person name="Bayer T."/>
            <person name="Collen J."/>
            <person name="Dattolo E."/>
            <person name="De Paoli E."/>
            <person name="Dittami S."/>
            <person name="Maumus F."/>
            <person name="Michel G."/>
            <person name="Kersting A."/>
            <person name="Lauritano C."/>
            <person name="Lohaus R."/>
            <person name="Toepel M."/>
            <person name="Tonon T."/>
            <person name="Vanneste K."/>
            <person name="Amirebrahimi M."/>
            <person name="Brakel J."/>
            <person name="Bostroem C."/>
            <person name="Chovatia M."/>
            <person name="Grimwood J."/>
            <person name="Jenkins J.W."/>
            <person name="Jueterbock A."/>
            <person name="Mraz A."/>
            <person name="Stam W.T."/>
            <person name="Tice H."/>
            <person name="Bornberg-Bauer E."/>
            <person name="Green P.J."/>
            <person name="Pearson G.A."/>
            <person name="Procaccini G."/>
            <person name="Duarte C.M."/>
            <person name="Schmutz J."/>
            <person name="Reusch T.B.H."/>
            <person name="Van de Peer Y."/>
        </authorList>
    </citation>
    <scope>NUCLEOTIDE SEQUENCE [LARGE SCALE GENOMIC DNA]</scope>
    <source>
        <strain evidence="2">cv. Finnish</strain>
    </source>
</reference>
<comment type="caution">
    <text evidence="1">The sequence shown here is derived from an EMBL/GenBank/DDBJ whole genome shotgun (WGS) entry which is preliminary data.</text>
</comment>
<evidence type="ECO:0000313" key="1">
    <source>
        <dbReference type="EMBL" id="KMZ59112.1"/>
    </source>
</evidence>
<accession>A0A0K9NSV4</accession>
<proteinExistence type="predicted"/>
<protein>
    <submittedName>
        <fullName evidence="1">Uncharacterized protein</fullName>
    </submittedName>
</protein>
<dbReference type="EMBL" id="LFYR01001803">
    <property type="protein sequence ID" value="KMZ59112.1"/>
    <property type="molecule type" value="Genomic_DNA"/>
</dbReference>
<evidence type="ECO:0000313" key="2">
    <source>
        <dbReference type="Proteomes" id="UP000036987"/>
    </source>
</evidence>
<gene>
    <name evidence="1" type="ORF">ZOSMA_6G00410</name>
</gene>
<keyword evidence="2" id="KW-1185">Reference proteome</keyword>
<dbReference type="AlphaFoldDB" id="A0A0K9NSV4"/>
<dbReference type="Proteomes" id="UP000036987">
    <property type="component" value="Unassembled WGS sequence"/>
</dbReference>
<sequence length="76" mass="8515">MFLFRAHFSNSVPMSTATPFIWLSKLLKSSSPSSCFAFSIYEGSAYFFPGFLEFKPNLSLCSESLPLVFLLDEESA</sequence>
<organism evidence="1 2">
    <name type="scientific">Zostera marina</name>
    <name type="common">Eelgrass</name>
    <dbReference type="NCBI Taxonomy" id="29655"/>
    <lineage>
        <taxon>Eukaryota</taxon>
        <taxon>Viridiplantae</taxon>
        <taxon>Streptophyta</taxon>
        <taxon>Embryophyta</taxon>
        <taxon>Tracheophyta</taxon>
        <taxon>Spermatophyta</taxon>
        <taxon>Magnoliopsida</taxon>
        <taxon>Liliopsida</taxon>
        <taxon>Zosteraceae</taxon>
        <taxon>Zostera</taxon>
    </lineage>
</organism>